<evidence type="ECO:0000313" key="5">
    <source>
        <dbReference type="Proteomes" id="UP000180246"/>
    </source>
</evidence>
<dbReference type="GO" id="GO:0004672">
    <property type="term" value="F:protein kinase activity"/>
    <property type="evidence" value="ECO:0007669"/>
    <property type="project" value="UniProtKB-ARBA"/>
</dbReference>
<dbReference type="InterPro" id="IPR036641">
    <property type="entry name" value="HPT_dom_sf"/>
</dbReference>
<protein>
    <submittedName>
        <fullName evidence="4">Hpt domain protein</fullName>
    </submittedName>
</protein>
<dbReference type="GO" id="GO:0000160">
    <property type="term" value="P:phosphorelay signal transduction system"/>
    <property type="evidence" value="ECO:0007669"/>
    <property type="project" value="UniProtKB-KW"/>
</dbReference>
<dbReference type="InterPro" id="IPR008207">
    <property type="entry name" value="Sig_transdc_His_kin_Hpt_dom"/>
</dbReference>
<dbReference type="AlphaFoldDB" id="A0A1S2N9D1"/>
<comment type="caution">
    <text evidence="4">The sequence shown here is derived from an EMBL/GenBank/DDBJ whole genome shotgun (WGS) entry which is preliminary data.</text>
</comment>
<keyword evidence="1" id="KW-0902">Two-component regulatory system</keyword>
<evidence type="ECO:0000256" key="2">
    <source>
        <dbReference type="PROSITE-ProRule" id="PRU00110"/>
    </source>
</evidence>
<dbReference type="RefSeq" id="WP_229410102.1">
    <property type="nucleotide sequence ID" value="NZ_JRYB01000001.1"/>
</dbReference>
<dbReference type="Gene3D" id="1.20.120.160">
    <property type="entry name" value="HPT domain"/>
    <property type="match status" value="1"/>
</dbReference>
<reference evidence="4 5" key="1">
    <citation type="submission" date="2014-10" db="EMBL/GenBank/DDBJ databases">
        <authorList>
            <person name="Seo M.-J."/>
            <person name="Seok Y.J."/>
            <person name="Cha I.-T."/>
        </authorList>
    </citation>
    <scope>NUCLEOTIDE SEQUENCE [LARGE SCALE GENOMIC DNA]</scope>
    <source>
        <strain evidence="4 5">NEU</strain>
    </source>
</reference>
<sequence>MSGSAAAPGAPAIDFAAGLERVMDDRALFLRVLGRFAGDYRDLAARLHAALDAGDAVLAHRIAHTLKGAAGMIEANRLRRLALDVELALKAGGAAPLALIAALDEELARVLAQVDALLAAPETAAQVQANSPAARDDLARLRDMLDIGDGRAPDLAAQLRPRLLAGMGSEKVAAFDAALRRFDFENALALLEQAGPG</sequence>
<feature type="domain" description="HPt" evidence="3">
    <location>
        <begin position="25"/>
        <end position="121"/>
    </location>
</feature>
<dbReference type="Pfam" id="PF01627">
    <property type="entry name" value="Hpt"/>
    <property type="match status" value="1"/>
</dbReference>
<dbReference type="EMBL" id="JRYB01000001">
    <property type="protein sequence ID" value="OIJ41609.1"/>
    <property type="molecule type" value="Genomic_DNA"/>
</dbReference>
<name>A0A1S2N9D1_9BURK</name>
<gene>
    <name evidence="4" type="ORF">LO55_1682</name>
</gene>
<proteinExistence type="predicted"/>
<evidence type="ECO:0000313" key="4">
    <source>
        <dbReference type="EMBL" id="OIJ41609.1"/>
    </source>
</evidence>
<accession>A0A1S2N9D1</accession>
<dbReference type="Proteomes" id="UP000180246">
    <property type="component" value="Unassembled WGS sequence"/>
</dbReference>
<organism evidence="4 5">
    <name type="scientific">Massilia timonae</name>
    <dbReference type="NCBI Taxonomy" id="47229"/>
    <lineage>
        <taxon>Bacteria</taxon>
        <taxon>Pseudomonadati</taxon>
        <taxon>Pseudomonadota</taxon>
        <taxon>Betaproteobacteria</taxon>
        <taxon>Burkholderiales</taxon>
        <taxon>Oxalobacteraceae</taxon>
        <taxon>Telluria group</taxon>
        <taxon>Massilia</taxon>
    </lineage>
</organism>
<dbReference type="SUPFAM" id="SSF47226">
    <property type="entry name" value="Histidine-containing phosphotransfer domain, HPT domain"/>
    <property type="match status" value="1"/>
</dbReference>
<dbReference type="PROSITE" id="PS50894">
    <property type="entry name" value="HPT"/>
    <property type="match status" value="1"/>
</dbReference>
<evidence type="ECO:0000256" key="1">
    <source>
        <dbReference type="ARBA" id="ARBA00023012"/>
    </source>
</evidence>
<keyword evidence="2" id="KW-0597">Phosphoprotein</keyword>
<feature type="modified residue" description="Phosphohistidine" evidence="2">
    <location>
        <position position="64"/>
    </location>
</feature>
<evidence type="ECO:0000259" key="3">
    <source>
        <dbReference type="PROSITE" id="PS50894"/>
    </source>
</evidence>